<reference evidence="2 3" key="1">
    <citation type="submission" date="2018-07" db="EMBL/GenBank/DDBJ databases">
        <title>Genomic Encyclopedia of Type Strains, Phase IV (KMG-IV): sequencing the most valuable type-strain genomes for metagenomic binning, comparative biology and taxonomic classification.</title>
        <authorList>
            <person name="Goeker M."/>
        </authorList>
    </citation>
    <scope>NUCLEOTIDE SEQUENCE [LARGE SCALE GENOMIC DNA]</scope>
    <source>
        <strain evidence="2 3">DSM 4134</strain>
    </source>
</reference>
<feature type="chain" id="PRO_5017680094" evidence="1">
    <location>
        <begin position="18"/>
        <end position="548"/>
    </location>
</feature>
<protein>
    <submittedName>
        <fullName evidence="2">Capsule assembly protein Wzi</fullName>
    </submittedName>
</protein>
<dbReference type="Pfam" id="PF14052">
    <property type="entry name" value="Caps_assemb_Wzi"/>
    <property type="match status" value="1"/>
</dbReference>
<dbReference type="EMBL" id="QREG01000009">
    <property type="protein sequence ID" value="RED98920.1"/>
    <property type="molecule type" value="Genomic_DNA"/>
</dbReference>
<keyword evidence="3" id="KW-1185">Reference proteome</keyword>
<evidence type="ECO:0000256" key="1">
    <source>
        <dbReference type="SAM" id="SignalP"/>
    </source>
</evidence>
<dbReference type="RefSeq" id="WP_115868222.1">
    <property type="nucleotide sequence ID" value="NZ_QREG01000009.1"/>
</dbReference>
<gene>
    <name evidence="2" type="ORF">C7460_109112</name>
</gene>
<accession>A0A3D9L3S8</accession>
<keyword evidence="1" id="KW-0732">Signal</keyword>
<organism evidence="2 3">
    <name type="scientific">Marinoscillum furvescens DSM 4134</name>
    <dbReference type="NCBI Taxonomy" id="1122208"/>
    <lineage>
        <taxon>Bacteria</taxon>
        <taxon>Pseudomonadati</taxon>
        <taxon>Bacteroidota</taxon>
        <taxon>Cytophagia</taxon>
        <taxon>Cytophagales</taxon>
        <taxon>Reichenbachiellaceae</taxon>
        <taxon>Marinoscillum</taxon>
    </lineage>
</organism>
<dbReference type="Gene3D" id="2.40.160.130">
    <property type="entry name" value="Capsule assembly protein Wzi"/>
    <property type="match status" value="1"/>
</dbReference>
<evidence type="ECO:0000313" key="2">
    <source>
        <dbReference type="EMBL" id="RED98920.1"/>
    </source>
</evidence>
<dbReference type="OrthoDB" id="9808260at2"/>
<sequence length="548" mass="62332">MRTIQYLLLFLTASYLAAQSTDIPLGSAAYPTLDEWDAKSEMGFFTGVKPISRRYIADFYAHAPKSLSNADAFDKSAIYLQTRHYLEDSLQKNSGLFNRFFKLPTDFLAVHTEDFQLHVDPIWVFGGGRESASDELIYQNYRGLQLWGTIDDKVSFYALLNENQARYPTYVRNMTDSTIAIPFEGFWKQYQETGVDFLRAQAYIDFNATKHISAQFGYGKHFIGNGIRSLVLSDVGNNYPYLRLNTRVWKIQYTNIFAQLVGETYGGDFGLLGVGSFPKKYLATHRLSIKPTPNLTLSLFESVIYGDSTNSFKVEYMNPLIFYLALEQQDGSADNVLIGLDFKWNLFKRISLYGQLLIDELIVGEAFSDSGWWGNKVGLQAGIQYFDAFGIDNLDMQVEFNRVRPYTYSHEDNYGSYTHYNMALAHPLGANFEEMLLSGSYRPLDRLKISGTLLMARYGDDIGTASFGRDPLKSYNARLEDYGVNIGQGVLTNLHLFRANATYMIYHNLAVEAGFTYRKEHAEGADPEITKIGTLGLRWNFPARSYLF</sequence>
<dbReference type="InterPro" id="IPR038636">
    <property type="entry name" value="Wzi_sf"/>
</dbReference>
<dbReference type="Proteomes" id="UP000256779">
    <property type="component" value="Unassembled WGS sequence"/>
</dbReference>
<proteinExistence type="predicted"/>
<feature type="signal peptide" evidence="1">
    <location>
        <begin position="1"/>
        <end position="17"/>
    </location>
</feature>
<comment type="caution">
    <text evidence="2">The sequence shown here is derived from an EMBL/GenBank/DDBJ whole genome shotgun (WGS) entry which is preliminary data.</text>
</comment>
<evidence type="ECO:0000313" key="3">
    <source>
        <dbReference type="Proteomes" id="UP000256779"/>
    </source>
</evidence>
<dbReference type="AlphaFoldDB" id="A0A3D9L3S8"/>
<name>A0A3D9L3S8_MARFU</name>
<dbReference type="InterPro" id="IPR026950">
    <property type="entry name" value="Caps_assemb_Wzi"/>
</dbReference>